<reference evidence="1" key="1">
    <citation type="submission" date="2019-12" db="EMBL/GenBank/DDBJ databases">
        <title>Genome sequencing and annotation of Brassica cretica.</title>
        <authorList>
            <person name="Studholme D.J."/>
            <person name="Sarris P.F."/>
        </authorList>
    </citation>
    <scope>NUCLEOTIDE SEQUENCE</scope>
    <source>
        <strain evidence="1">PFS-001/15</strain>
        <tissue evidence="1">Leaf</tissue>
    </source>
</reference>
<evidence type="ECO:0000313" key="2">
    <source>
        <dbReference type="Proteomes" id="UP000712281"/>
    </source>
</evidence>
<comment type="caution">
    <text evidence="1">The sequence shown here is derived from an EMBL/GenBank/DDBJ whole genome shotgun (WGS) entry which is preliminary data.</text>
</comment>
<dbReference type="Proteomes" id="UP000712281">
    <property type="component" value="Unassembled WGS sequence"/>
</dbReference>
<accession>A0A8S9H396</accession>
<name>A0A8S9H396_BRACR</name>
<dbReference type="EMBL" id="QGKW02001988">
    <property type="protein sequence ID" value="KAF2552289.1"/>
    <property type="molecule type" value="Genomic_DNA"/>
</dbReference>
<protein>
    <submittedName>
        <fullName evidence="1">Uncharacterized protein</fullName>
    </submittedName>
</protein>
<dbReference type="AlphaFoldDB" id="A0A8S9H396"/>
<gene>
    <name evidence="1" type="ORF">F2Q68_00035796</name>
</gene>
<evidence type="ECO:0000313" key="1">
    <source>
        <dbReference type="EMBL" id="KAF2552289.1"/>
    </source>
</evidence>
<proteinExistence type="predicted"/>
<sequence length="203" mass="22735">MYYGSAFEVTQSNLNFKLSDSPVSIRFNSGVSVTMMSVFDSHAVSFHKQLEAYKVVCSSMPRLKLISILTRSLNLAGVSVSCSRTAVPNTMPSSPVLAETAQSHGRLKMKEKVMHLNEAGSVIYSHWGRVMIITIRGATSKHEEAEGEIFFFGRSVRLIYDSVSFCMFCFGPRVKILRLDKERRRSGGRCGGRRIECVESHRL</sequence>
<organism evidence="1 2">
    <name type="scientific">Brassica cretica</name>
    <name type="common">Mustard</name>
    <dbReference type="NCBI Taxonomy" id="69181"/>
    <lineage>
        <taxon>Eukaryota</taxon>
        <taxon>Viridiplantae</taxon>
        <taxon>Streptophyta</taxon>
        <taxon>Embryophyta</taxon>
        <taxon>Tracheophyta</taxon>
        <taxon>Spermatophyta</taxon>
        <taxon>Magnoliopsida</taxon>
        <taxon>eudicotyledons</taxon>
        <taxon>Gunneridae</taxon>
        <taxon>Pentapetalae</taxon>
        <taxon>rosids</taxon>
        <taxon>malvids</taxon>
        <taxon>Brassicales</taxon>
        <taxon>Brassicaceae</taxon>
        <taxon>Brassiceae</taxon>
        <taxon>Brassica</taxon>
    </lineage>
</organism>